<protein>
    <submittedName>
        <fullName evidence="2">Uncharacterized protein</fullName>
    </submittedName>
</protein>
<proteinExistence type="predicted"/>
<feature type="compositionally biased region" description="Basic and acidic residues" evidence="1">
    <location>
        <begin position="1"/>
        <end position="10"/>
    </location>
</feature>
<keyword evidence="3" id="KW-1185">Reference proteome</keyword>
<evidence type="ECO:0000256" key="1">
    <source>
        <dbReference type="SAM" id="MobiDB-lite"/>
    </source>
</evidence>
<accession>A0A0Q9X1J4</accession>
<dbReference type="OrthoDB" id="241340at2759"/>
<evidence type="ECO:0000313" key="3">
    <source>
        <dbReference type="Proteomes" id="UP000007798"/>
    </source>
</evidence>
<organism evidence="2 3">
    <name type="scientific">Drosophila willistoni</name>
    <name type="common">Fruit fly</name>
    <dbReference type="NCBI Taxonomy" id="7260"/>
    <lineage>
        <taxon>Eukaryota</taxon>
        <taxon>Metazoa</taxon>
        <taxon>Ecdysozoa</taxon>
        <taxon>Arthropoda</taxon>
        <taxon>Hexapoda</taxon>
        <taxon>Insecta</taxon>
        <taxon>Pterygota</taxon>
        <taxon>Neoptera</taxon>
        <taxon>Endopterygota</taxon>
        <taxon>Diptera</taxon>
        <taxon>Brachycera</taxon>
        <taxon>Muscomorpha</taxon>
        <taxon>Ephydroidea</taxon>
        <taxon>Drosophilidae</taxon>
        <taxon>Drosophila</taxon>
        <taxon>Sophophora</taxon>
    </lineage>
</organism>
<dbReference type="AlphaFoldDB" id="A0A0Q9X1J4"/>
<dbReference type="InParanoid" id="A0A0Q9X1J4"/>
<dbReference type="Proteomes" id="UP000007798">
    <property type="component" value="Unassembled WGS sequence"/>
</dbReference>
<name>A0A0Q9X1J4_DROWI</name>
<evidence type="ECO:0000313" key="2">
    <source>
        <dbReference type="EMBL" id="KRF97805.1"/>
    </source>
</evidence>
<sequence>MEEELHEFRSALKSTSIDPGGVPPVNEDMPSNKPTSHTYPKSNLTCQNTSAATEPGVVPLVRGTSSSQSDGELIVLSTRNHNEASLDDLMETCNAFGVRTLVLNKLTNLGIRTAGELTICLKDPESLHEYLREKKMKNYKIVGIENMERSHKLASSQKTILVLGIFFK</sequence>
<gene>
    <name evidence="2" type="primary">Dwil\GK28269</name>
    <name evidence="2" type="ORF">Dwil_GK28269</name>
</gene>
<reference evidence="2 3" key="1">
    <citation type="journal article" date="2007" name="Nature">
        <title>Evolution of genes and genomes on the Drosophila phylogeny.</title>
        <authorList>
            <consortium name="Drosophila 12 Genomes Consortium"/>
            <person name="Clark A.G."/>
            <person name="Eisen M.B."/>
            <person name="Smith D.R."/>
            <person name="Bergman C.M."/>
            <person name="Oliver B."/>
            <person name="Markow T.A."/>
            <person name="Kaufman T.C."/>
            <person name="Kellis M."/>
            <person name="Gelbart W."/>
            <person name="Iyer V.N."/>
            <person name="Pollard D.A."/>
            <person name="Sackton T.B."/>
            <person name="Larracuente A.M."/>
            <person name="Singh N.D."/>
            <person name="Abad J.P."/>
            <person name="Abt D.N."/>
            <person name="Adryan B."/>
            <person name="Aguade M."/>
            <person name="Akashi H."/>
            <person name="Anderson W.W."/>
            <person name="Aquadro C.F."/>
            <person name="Ardell D.H."/>
            <person name="Arguello R."/>
            <person name="Artieri C.G."/>
            <person name="Barbash D.A."/>
            <person name="Barker D."/>
            <person name="Barsanti P."/>
            <person name="Batterham P."/>
            <person name="Batzoglou S."/>
            <person name="Begun D."/>
            <person name="Bhutkar A."/>
            <person name="Blanco E."/>
            <person name="Bosak S.A."/>
            <person name="Bradley R.K."/>
            <person name="Brand A.D."/>
            <person name="Brent M.R."/>
            <person name="Brooks A.N."/>
            <person name="Brown R.H."/>
            <person name="Butlin R.K."/>
            <person name="Caggese C."/>
            <person name="Calvi B.R."/>
            <person name="Bernardo de Carvalho A."/>
            <person name="Caspi A."/>
            <person name="Castrezana S."/>
            <person name="Celniker S.E."/>
            <person name="Chang J.L."/>
            <person name="Chapple C."/>
            <person name="Chatterji S."/>
            <person name="Chinwalla A."/>
            <person name="Civetta A."/>
            <person name="Clifton S.W."/>
            <person name="Comeron J.M."/>
            <person name="Costello J.C."/>
            <person name="Coyne J.A."/>
            <person name="Daub J."/>
            <person name="David R.G."/>
            <person name="Delcher A.L."/>
            <person name="Delehaunty K."/>
            <person name="Do C.B."/>
            <person name="Ebling H."/>
            <person name="Edwards K."/>
            <person name="Eickbush T."/>
            <person name="Evans J.D."/>
            <person name="Filipski A."/>
            <person name="Findeiss S."/>
            <person name="Freyhult E."/>
            <person name="Fulton L."/>
            <person name="Fulton R."/>
            <person name="Garcia A.C."/>
            <person name="Gardiner A."/>
            <person name="Garfield D.A."/>
            <person name="Garvin B.E."/>
            <person name="Gibson G."/>
            <person name="Gilbert D."/>
            <person name="Gnerre S."/>
            <person name="Godfrey J."/>
            <person name="Good R."/>
            <person name="Gotea V."/>
            <person name="Gravely B."/>
            <person name="Greenberg A.J."/>
            <person name="Griffiths-Jones S."/>
            <person name="Gross S."/>
            <person name="Guigo R."/>
            <person name="Gustafson E.A."/>
            <person name="Haerty W."/>
            <person name="Hahn M.W."/>
            <person name="Halligan D.L."/>
            <person name="Halpern A.L."/>
            <person name="Halter G.M."/>
            <person name="Han M.V."/>
            <person name="Heger A."/>
            <person name="Hillier L."/>
            <person name="Hinrichs A.S."/>
            <person name="Holmes I."/>
            <person name="Hoskins R.A."/>
            <person name="Hubisz M.J."/>
            <person name="Hultmark D."/>
            <person name="Huntley M.A."/>
            <person name="Jaffe D.B."/>
            <person name="Jagadeeshan S."/>
            <person name="Jeck W.R."/>
            <person name="Johnson J."/>
            <person name="Jones C.D."/>
            <person name="Jordan W.C."/>
            <person name="Karpen G.H."/>
            <person name="Kataoka E."/>
            <person name="Keightley P.D."/>
            <person name="Kheradpour P."/>
            <person name="Kirkness E.F."/>
            <person name="Koerich L.B."/>
            <person name="Kristiansen K."/>
            <person name="Kudrna D."/>
            <person name="Kulathinal R.J."/>
            <person name="Kumar S."/>
            <person name="Kwok R."/>
            <person name="Lander E."/>
            <person name="Langley C.H."/>
            <person name="Lapoint R."/>
            <person name="Lazzaro B.P."/>
            <person name="Lee S.J."/>
            <person name="Levesque L."/>
            <person name="Li R."/>
            <person name="Lin C.F."/>
            <person name="Lin M.F."/>
            <person name="Lindblad-Toh K."/>
            <person name="Llopart A."/>
            <person name="Long M."/>
            <person name="Low L."/>
            <person name="Lozovsky E."/>
            <person name="Lu J."/>
            <person name="Luo M."/>
            <person name="Machado C.A."/>
            <person name="Makalowski W."/>
            <person name="Marzo M."/>
            <person name="Matsuda M."/>
            <person name="Matzkin L."/>
            <person name="McAllister B."/>
            <person name="McBride C.S."/>
            <person name="McKernan B."/>
            <person name="McKernan K."/>
            <person name="Mendez-Lago M."/>
            <person name="Minx P."/>
            <person name="Mollenhauer M.U."/>
            <person name="Montooth K."/>
            <person name="Mount S.M."/>
            <person name="Mu X."/>
            <person name="Myers E."/>
            <person name="Negre B."/>
            <person name="Newfeld S."/>
            <person name="Nielsen R."/>
            <person name="Noor M.A."/>
            <person name="O'Grady P."/>
            <person name="Pachter L."/>
            <person name="Papaceit M."/>
            <person name="Parisi M.J."/>
            <person name="Parisi M."/>
            <person name="Parts L."/>
            <person name="Pedersen J.S."/>
            <person name="Pesole G."/>
            <person name="Phillippy A.M."/>
            <person name="Ponting C.P."/>
            <person name="Pop M."/>
            <person name="Porcelli D."/>
            <person name="Powell J.R."/>
            <person name="Prohaska S."/>
            <person name="Pruitt K."/>
            <person name="Puig M."/>
            <person name="Quesneville H."/>
            <person name="Ram K.R."/>
            <person name="Rand D."/>
            <person name="Rasmussen M.D."/>
            <person name="Reed L.K."/>
            <person name="Reenan R."/>
            <person name="Reily A."/>
            <person name="Remington K.A."/>
            <person name="Rieger T.T."/>
            <person name="Ritchie M.G."/>
            <person name="Robin C."/>
            <person name="Rogers Y.H."/>
            <person name="Rohde C."/>
            <person name="Rozas J."/>
            <person name="Rubenfield M.J."/>
            <person name="Ruiz A."/>
            <person name="Russo S."/>
            <person name="Salzberg S.L."/>
            <person name="Sanchez-Gracia A."/>
            <person name="Saranga D.J."/>
            <person name="Sato H."/>
            <person name="Schaeffer S.W."/>
            <person name="Schatz M.C."/>
            <person name="Schlenke T."/>
            <person name="Schwartz R."/>
            <person name="Segarra C."/>
            <person name="Singh R.S."/>
            <person name="Sirot L."/>
            <person name="Sirota M."/>
            <person name="Sisneros N.B."/>
            <person name="Smith C.D."/>
            <person name="Smith T.F."/>
            <person name="Spieth J."/>
            <person name="Stage D.E."/>
            <person name="Stark A."/>
            <person name="Stephan W."/>
            <person name="Strausberg R.L."/>
            <person name="Strempel S."/>
            <person name="Sturgill D."/>
            <person name="Sutton G."/>
            <person name="Sutton G.G."/>
            <person name="Tao W."/>
            <person name="Teichmann S."/>
            <person name="Tobari Y.N."/>
            <person name="Tomimura Y."/>
            <person name="Tsolas J.M."/>
            <person name="Valente V.L."/>
            <person name="Venter E."/>
            <person name="Venter J.C."/>
            <person name="Vicario S."/>
            <person name="Vieira F.G."/>
            <person name="Vilella A.J."/>
            <person name="Villasante A."/>
            <person name="Walenz B."/>
            <person name="Wang J."/>
            <person name="Wasserman M."/>
            <person name="Watts T."/>
            <person name="Wilson D."/>
            <person name="Wilson R.K."/>
            <person name="Wing R.A."/>
            <person name="Wolfner M.F."/>
            <person name="Wong A."/>
            <person name="Wong G.K."/>
            <person name="Wu C.I."/>
            <person name="Wu G."/>
            <person name="Yamamoto D."/>
            <person name="Yang H.P."/>
            <person name="Yang S.P."/>
            <person name="Yorke J.A."/>
            <person name="Yoshida K."/>
            <person name="Zdobnov E."/>
            <person name="Zhang P."/>
            <person name="Zhang Y."/>
            <person name="Zimin A.V."/>
            <person name="Baldwin J."/>
            <person name="Abdouelleil A."/>
            <person name="Abdulkadir J."/>
            <person name="Abebe A."/>
            <person name="Abera B."/>
            <person name="Abreu J."/>
            <person name="Acer S.C."/>
            <person name="Aftuck L."/>
            <person name="Alexander A."/>
            <person name="An P."/>
            <person name="Anderson E."/>
            <person name="Anderson S."/>
            <person name="Arachi H."/>
            <person name="Azer M."/>
            <person name="Bachantsang P."/>
            <person name="Barry A."/>
            <person name="Bayul T."/>
            <person name="Berlin A."/>
            <person name="Bessette D."/>
            <person name="Bloom T."/>
            <person name="Blye J."/>
            <person name="Boguslavskiy L."/>
            <person name="Bonnet C."/>
            <person name="Boukhgalter B."/>
            <person name="Bourzgui I."/>
            <person name="Brown A."/>
            <person name="Cahill P."/>
            <person name="Channer S."/>
            <person name="Cheshatsang Y."/>
            <person name="Chuda L."/>
            <person name="Citroen M."/>
            <person name="Collymore A."/>
            <person name="Cooke P."/>
            <person name="Costello M."/>
            <person name="D'Aco K."/>
            <person name="Daza R."/>
            <person name="De Haan G."/>
            <person name="DeGray S."/>
            <person name="DeMaso C."/>
            <person name="Dhargay N."/>
            <person name="Dooley K."/>
            <person name="Dooley E."/>
            <person name="Doricent M."/>
            <person name="Dorje P."/>
            <person name="Dorjee K."/>
            <person name="Dupes A."/>
            <person name="Elong R."/>
            <person name="Falk J."/>
            <person name="Farina A."/>
            <person name="Faro S."/>
            <person name="Ferguson D."/>
            <person name="Fisher S."/>
            <person name="Foley C.D."/>
            <person name="Franke A."/>
            <person name="Friedrich D."/>
            <person name="Gadbois L."/>
            <person name="Gearin G."/>
            <person name="Gearin C.R."/>
            <person name="Giannoukos G."/>
            <person name="Goode T."/>
            <person name="Graham J."/>
            <person name="Grandbois E."/>
            <person name="Grewal S."/>
            <person name="Gyaltsen K."/>
            <person name="Hafez N."/>
            <person name="Hagos B."/>
            <person name="Hall J."/>
            <person name="Henson C."/>
            <person name="Hollinger A."/>
            <person name="Honan T."/>
            <person name="Huard M.D."/>
            <person name="Hughes L."/>
            <person name="Hurhula B."/>
            <person name="Husby M.E."/>
            <person name="Kamat A."/>
            <person name="Kanga B."/>
            <person name="Kashin S."/>
            <person name="Khazanovich D."/>
            <person name="Kisner P."/>
            <person name="Lance K."/>
            <person name="Lara M."/>
            <person name="Lee W."/>
            <person name="Lennon N."/>
            <person name="Letendre F."/>
            <person name="LeVine R."/>
            <person name="Lipovsky A."/>
            <person name="Liu X."/>
            <person name="Liu J."/>
            <person name="Liu S."/>
            <person name="Lokyitsang T."/>
            <person name="Lokyitsang Y."/>
            <person name="Lubonja R."/>
            <person name="Lui A."/>
            <person name="MacDonald P."/>
            <person name="Magnisalis V."/>
            <person name="Maru K."/>
            <person name="Matthews C."/>
            <person name="McCusker W."/>
            <person name="McDonough S."/>
            <person name="Mehta T."/>
            <person name="Meldrim J."/>
            <person name="Meneus L."/>
            <person name="Mihai O."/>
            <person name="Mihalev A."/>
            <person name="Mihova T."/>
            <person name="Mittelman R."/>
            <person name="Mlenga V."/>
            <person name="Montmayeur A."/>
            <person name="Mulrain L."/>
            <person name="Navidi A."/>
            <person name="Naylor J."/>
            <person name="Negash T."/>
            <person name="Nguyen T."/>
            <person name="Nguyen N."/>
            <person name="Nicol R."/>
            <person name="Norbu C."/>
            <person name="Norbu N."/>
            <person name="Novod N."/>
            <person name="O'Neill B."/>
            <person name="Osman S."/>
            <person name="Markiewicz E."/>
            <person name="Oyono O.L."/>
            <person name="Patti C."/>
            <person name="Phunkhang P."/>
            <person name="Pierre F."/>
            <person name="Priest M."/>
            <person name="Raghuraman S."/>
            <person name="Rege F."/>
            <person name="Reyes R."/>
            <person name="Rise C."/>
            <person name="Rogov P."/>
            <person name="Ross K."/>
            <person name="Ryan E."/>
            <person name="Settipalli S."/>
            <person name="Shea T."/>
            <person name="Sherpa N."/>
            <person name="Shi L."/>
            <person name="Shih D."/>
            <person name="Sparrow T."/>
            <person name="Spaulding J."/>
            <person name="Stalker J."/>
            <person name="Stange-Thomann N."/>
            <person name="Stavropoulos S."/>
            <person name="Stone C."/>
            <person name="Strader C."/>
            <person name="Tesfaye S."/>
            <person name="Thomson T."/>
            <person name="Thoulutsang Y."/>
            <person name="Thoulutsang D."/>
            <person name="Topham K."/>
            <person name="Topping I."/>
            <person name="Tsamla T."/>
            <person name="Vassiliev H."/>
            <person name="Vo A."/>
            <person name="Wangchuk T."/>
            <person name="Wangdi T."/>
            <person name="Weiand M."/>
            <person name="Wilkinson J."/>
            <person name="Wilson A."/>
            <person name="Yadav S."/>
            <person name="Young G."/>
            <person name="Yu Q."/>
            <person name="Zembek L."/>
            <person name="Zhong D."/>
            <person name="Zimmer A."/>
            <person name="Zwirko Z."/>
            <person name="Jaffe D.B."/>
            <person name="Alvarez P."/>
            <person name="Brockman W."/>
            <person name="Butler J."/>
            <person name="Chin C."/>
            <person name="Gnerre S."/>
            <person name="Grabherr M."/>
            <person name="Kleber M."/>
            <person name="Mauceli E."/>
            <person name="MacCallum I."/>
        </authorList>
    </citation>
    <scope>NUCLEOTIDE SEQUENCE [LARGE SCALE GENOMIC DNA]</scope>
    <source>
        <strain evidence="3">Tucson 14030-0811.24</strain>
    </source>
</reference>
<dbReference type="EMBL" id="CH963848">
    <property type="protein sequence ID" value="KRF97805.1"/>
    <property type="molecule type" value="Genomic_DNA"/>
</dbReference>
<feature type="region of interest" description="Disordered" evidence="1">
    <location>
        <begin position="1"/>
        <end position="39"/>
    </location>
</feature>